<gene>
    <name evidence="1" type="ORF">METZ01_LOCUS453007</name>
</gene>
<protein>
    <submittedName>
        <fullName evidence="1">Uncharacterized protein</fullName>
    </submittedName>
</protein>
<reference evidence="1" key="1">
    <citation type="submission" date="2018-05" db="EMBL/GenBank/DDBJ databases">
        <authorList>
            <person name="Lanie J.A."/>
            <person name="Ng W.-L."/>
            <person name="Kazmierczak K.M."/>
            <person name="Andrzejewski T.M."/>
            <person name="Davidsen T.M."/>
            <person name="Wayne K.J."/>
            <person name="Tettelin H."/>
            <person name="Glass J.I."/>
            <person name="Rusch D."/>
            <person name="Podicherti R."/>
            <person name="Tsui H.-C.T."/>
            <person name="Winkler M.E."/>
        </authorList>
    </citation>
    <scope>NUCLEOTIDE SEQUENCE</scope>
</reference>
<dbReference type="AlphaFoldDB" id="A0A382ZXM4"/>
<proteinExistence type="predicted"/>
<feature type="non-terminal residue" evidence="1">
    <location>
        <position position="1"/>
    </location>
</feature>
<dbReference type="EMBL" id="UINC01187431">
    <property type="protein sequence ID" value="SVE00153.1"/>
    <property type="molecule type" value="Genomic_DNA"/>
</dbReference>
<evidence type="ECO:0000313" key="1">
    <source>
        <dbReference type="EMBL" id="SVE00153.1"/>
    </source>
</evidence>
<name>A0A382ZXM4_9ZZZZ</name>
<accession>A0A382ZXM4</accession>
<sequence>PRNLMQDKTYAVVLNVKDNNSYCEKRDTVLVTCLKNVGIADDVKFELIRASKKDKKVFIDLDITNQQSWPLDFAALTLIRVRNEIEYLGQINPYKGKNTVKYGIENGETVGVELVYDFETSPSNITILCKPSIRIFSDSVMYALNF</sequence>
<organism evidence="1">
    <name type="scientific">marine metagenome</name>
    <dbReference type="NCBI Taxonomy" id="408172"/>
    <lineage>
        <taxon>unclassified sequences</taxon>
        <taxon>metagenomes</taxon>
        <taxon>ecological metagenomes</taxon>
    </lineage>
</organism>